<gene>
    <name evidence="1" type="ORF">L6452_38698</name>
</gene>
<dbReference type="Proteomes" id="UP001055879">
    <property type="component" value="Linkage Group LG15"/>
</dbReference>
<organism evidence="1 2">
    <name type="scientific">Arctium lappa</name>
    <name type="common">Greater burdock</name>
    <name type="synonym">Lappa major</name>
    <dbReference type="NCBI Taxonomy" id="4217"/>
    <lineage>
        <taxon>Eukaryota</taxon>
        <taxon>Viridiplantae</taxon>
        <taxon>Streptophyta</taxon>
        <taxon>Embryophyta</taxon>
        <taxon>Tracheophyta</taxon>
        <taxon>Spermatophyta</taxon>
        <taxon>Magnoliopsida</taxon>
        <taxon>eudicotyledons</taxon>
        <taxon>Gunneridae</taxon>
        <taxon>Pentapetalae</taxon>
        <taxon>asterids</taxon>
        <taxon>campanulids</taxon>
        <taxon>Asterales</taxon>
        <taxon>Asteraceae</taxon>
        <taxon>Carduoideae</taxon>
        <taxon>Cardueae</taxon>
        <taxon>Arctiinae</taxon>
        <taxon>Arctium</taxon>
    </lineage>
</organism>
<reference evidence="2" key="1">
    <citation type="journal article" date="2022" name="Mol. Ecol. Resour.">
        <title>The genomes of chicory, endive, great burdock and yacon provide insights into Asteraceae palaeo-polyploidization history and plant inulin production.</title>
        <authorList>
            <person name="Fan W."/>
            <person name="Wang S."/>
            <person name="Wang H."/>
            <person name="Wang A."/>
            <person name="Jiang F."/>
            <person name="Liu H."/>
            <person name="Zhao H."/>
            <person name="Xu D."/>
            <person name="Zhang Y."/>
        </authorList>
    </citation>
    <scope>NUCLEOTIDE SEQUENCE [LARGE SCALE GENOMIC DNA]</scope>
    <source>
        <strain evidence="2">cv. Niubang</strain>
    </source>
</reference>
<accession>A0ACB8XUD3</accession>
<protein>
    <submittedName>
        <fullName evidence="1">Uncharacterized protein</fullName>
    </submittedName>
</protein>
<comment type="caution">
    <text evidence="1">The sequence shown here is derived from an EMBL/GenBank/DDBJ whole genome shotgun (WGS) entry which is preliminary data.</text>
</comment>
<reference evidence="1 2" key="2">
    <citation type="journal article" date="2022" name="Mol. Ecol. Resour.">
        <title>The genomes of chicory, endive, great burdock and yacon provide insights into Asteraceae paleo-polyploidization history and plant inulin production.</title>
        <authorList>
            <person name="Fan W."/>
            <person name="Wang S."/>
            <person name="Wang H."/>
            <person name="Wang A."/>
            <person name="Jiang F."/>
            <person name="Liu H."/>
            <person name="Zhao H."/>
            <person name="Xu D."/>
            <person name="Zhang Y."/>
        </authorList>
    </citation>
    <scope>NUCLEOTIDE SEQUENCE [LARGE SCALE GENOMIC DNA]</scope>
    <source>
        <strain evidence="2">cv. Niubang</strain>
    </source>
</reference>
<sequence length="141" mass="15440">MNRWFLAYSDWFWIWVGGSGFLVAQICSEERARRRFQSTWIVSSFIRGTAYAVMDAMVFEAQLVSDSQGSATANGSGGESRAEVNVDASVSIHAADVPTSSDTENPKVIRESVFNRLTYLNVVGGEKAGILDFFSPGGQEN</sequence>
<name>A0ACB8XUD3_ARCLA</name>
<keyword evidence="2" id="KW-1185">Reference proteome</keyword>
<dbReference type="EMBL" id="CM042061">
    <property type="protein sequence ID" value="KAI3672603.1"/>
    <property type="molecule type" value="Genomic_DNA"/>
</dbReference>
<evidence type="ECO:0000313" key="2">
    <source>
        <dbReference type="Proteomes" id="UP001055879"/>
    </source>
</evidence>
<evidence type="ECO:0000313" key="1">
    <source>
        <dbReference type="EMBL" id="KAI3672603.1"/>
    </source>
</evidence>
<proteinExistence type="predicted"/>